<protein>
    <recommendedName>
        <fullName evidence="4">SHSP domain-containing protein</fullName>
    </recommendedName>
</protein>
<evidence type="ECO:0000313" key="5">
    <source>
        <dbReference type="EMBL" id="DBA16591.1"/>
    </source>
</evidence>
<dbReference type="InterPro" id="IPR001436">
    <property type="entry name" value="Alpha-crystallin/sHSP_animal"/>
</dbReference>
<accession>A0AAV2ZHB7</accession>
<dbReference type="GO" id="GO:0009408">
    <property type="term" value="P:response to heat"/>
    <property type="evidence" value="ECO:0007669"/>
    <property type="project" value="TreeGrafter"/>
</dbReference>
<comment type="similarity">
    <text evidence="2 3">Belongs to the small heat shock protein (HSP20) family.</text>
</comment>
<dbReference type="GO" id="GO:0042026">
    <property type="term" value="P:protein refolding"/>
    <property type="evidence" value="ECO:0007669"/>
    <property type="project" value="TreeGrafter"/>
</dbReference>
<dbReference type="InterPro" id="IPR008978">
    <property type="entry name" value="HSP20-like_chaperone"/>
</dbReference>
<evidence type="ECO:0000256" key="3">
    <source>
        <dbReference type="RuleBase" id="RU003616"/>
    </source>
</evidence>
<gene>
    <name evidence="5" type="ORF">GDO54_003970</name>
</gene>
<dbReference type="PANTHER" id="PTHR45640">
    <property type="entry name" value="HEAT SHOCK PROTEIN HSP-12.2-RELATED"/>
    <property type="match status" value="1"/>
</dbReference>
<dbReference type="SUPFAM" id="SSF49764">
    <property type="entry name" value="HSP20-like chaperones"/>
    <property type="match status" value="1"/>
</dbReference>
<dbReference type="GO" id="GO:0005634">
    <property type="term" value="C:nucleus"/>
    <property type="evidence" value="ECO:0007669"/>
    <property type="project" value="TreeGrafter"/>
</dbReference>
<dbReference type="GO" id="GO:0005737">
    <property type="term" value="C:cytoplasm"/>
    <property type="evidence" value="ECO:0007669"/>
    <property type="project" value="TreeGrafter"/>
</dbReference>
<proteinExistence type="inferred from homology"/>
<keyword evidence="1" id="KW-0346">Stress response</keyword>
<dbReference type="CDD" id="cd06481">
    <property type="entry name" value="ACD_HspB9_like"/>
    <property type="match status" value="1"/>
</dbReference>
<comment type="caution">
    <text evidence="5">The sequence shown here is derived from an EMBL/GenBank/DDBJ whole genome shotgun (WGS) entry which is preliminary data.</text>
</comment>
<dbReference type="AlphaFoldDB" id="A0AAV2ZHB7"/>
<dbReference type="InterPro" id="IPR002068">
    <property type="entry name" value="A-crystallin/Hsp20_dom"/>
</dbReference>
<evidence type="ECO:0000259" key="4">
    <source>
        <dbReference type="PROSITE" id="PS01031"/>
    </source>
</evidence>
<evidence type="ECO:0000313" key="6">
    <source>
        <dbReference type="Proteomes" id="UP001181693"/>
    </source>
</evidence>
<evidence type="ECO:0000256" key="2">
    <source>
        <dbReference type="PROSITE-ProRule" id="PRU00285"/>
    </source>
</evidence>
<dbReference type="PROSITE" id="PS01031">
    <property type="entry name" value="SHSP"/>
    <property type="match status" value="1"/>
</dbReference>
<dbReference type="Gene3D" id="2.60.40.790">
    <property type="match status" value="1"/>
</dbReference>
<dbReference type="PANTHER" id="PTHR45640:SF2">
    <property type="entry name" value="HEAT SHOCK PROTEIN BETA-11-RELATED"/>
    <property type="match status" value="1"/>
</dbReference>
<name>A0AAV2ZHB7_PYXAD</name>
<feature type="domain" description="SHSP" evidence="4">
    <location>
        <begin position="1"/>
        <end position="105"/>
    </location>
</feature>
<dbReference type="Proteomes" id="UP001181693">
    <property type="component" value="Unassembled WGS sequence"/>
</dbReference>
<sequence>MFPSRQWKGDFELSLDVDRIPPEELTVKAEGRKLIVVGQHNEKKETPDGGIVEEHREWHREADLPEDVNPRDVLCSMSRDGRLHFRAPRLAQPEAKYRIMPVNRVIHIPIMLVPGSRSVTPLPPACKSRAGNEEDSMACRLYTLECAVVPSQNPL</sequence>
<organism evidence="5 6">
    <name type="scientific">Pyxicephalus adspersus</name>
    <name type="common">African bullfrog</name>
    <dbReference type="NCBI Taxonomy" id="30357"/>
    <lineage>
        <taxon>Eukaryota</taxon>
        <taxon>Metazoa</taxon>
        <taxon>Chordata</taxon>
        <taxon>Craniata</taxon>
        <taxon>Vertebrata</taxon>
        <taxon>Euteleostomi</taxon>
        <taxon>Amphibia</taxon>
        <taxon>Batrachia</taxon>
        <taxon>Anura</taxon>
        <taxon>Neobatrachia</taxon>
        <taxon>Ranoidea</taxon>
        <taxon>Pyxicephalidae</taxon>
        <taxon>Pyxicephalinae</taxon>
        <taxon>Pyxicephalus</taxon>
    </lineage>
</organism>
<dbReference type="EMBL" id="DYDO01000011">
    <property type="protein sequence ID" value="DBA16591.1"/>
    <property type="molecule type" value="Genomic_DNA"/>
</dbReference>
<reference evidence="5" key="1">
    <citation type="thesis" date="2020" institute="ProQuest LLC" country="789 East Eisenhower Parkway, Ann Arbor, MI, USA">
        <title>Comparative Genomics and Chromosome Evolution.</title>
        <authorList>
            <person name="Mudd A.B."/>
        </authorList>
    </citation>
    <scope>NUCLEOTIDE SEQUENCE</scope>
    <source>
        <strain evidence="5">1538</strain>
        <tissue evidence="5">Blood</tissue>
    </source>
</reference>
<dbReference type="Pfam" id="PF00011">
    <property type="entry name" value="HSP20"/>
    <property type="match status" value="1"/>
</dbReference>
<keyword evidence="6" id="KW-1185">Reference proteome</keyword>
<dbReference type="GO" id="GO:0051082">
    <property type="term" value="F:unfolded protein binding"/>
    <property type="evidence" value="ECO:0007669"/>
    <property type="project" value="TreeGrafter"/>
</dbReference>
<evidence type="ECO:0000256" key="1">
    <source>
        <dbReference type="ARBA" id="ARBA00023016"/>
    </source>
</evidence>